<keyword evidence="2" id="KW-1185">Reference proteome</keyword>
<evidence type="ECO:0000313" key="1">
    <source>
        <dbReference type="EMBL" id="WXA97720.1"/>
    </source>
</evidence>
<proteinExistence type="predicted"/>
<dbReference type="Gene3D" id="1.10.10.1150">
    <property type="entry name" value="Coenzyme PQQ synthesis protein D (PqqD)"/>
    <property type="match status" value="1"/>
</dbReference>
<accession>A0ABZ2KJH2</accession>
<dbReference type="Pfam" id="PF05402">
    <property type="entry name" value="PqqD"/>
    <property type="match status" value="1"/>
</dbReference>
<reference evidence="1 2" key="1">
    <citation type="submission" date="2021-12" db="EMBL/GenBank/DDBJ databases">
        <title>Discovery of the Pendulisporaceae a myxobacterial family with distinct sporulation behavior and unique specialized metabolism.</title>
        <authorList>
            <person name="Garcia R."/>
            <person name="Popoff A."/>
            <person name="Bader C.D."/>
            <person name="Loehr J."/>
            <person name="Walesch S."/>
            <person name="Walt C."/>
            <person name="Boldt J."/>
            <person name="Bunk B."/>
            <person name="Haeckl F.J.F.P.J."/>
            <person name="Gunesch A.P."/>
            <person name="Birkelbach J."/>
            <person name="Nuebel U."/>
            <person name="Pietschmann T."/>
            <person name="Bach T."/>
            <person name="Mueller R."/>
        </authorList>
    </citation>
    <scope>NUCLEOTIDE SEQUENCE [LARGE SCALE GENOMIC DNA]</scope>
    <source>
        <strain evidence="1 2">MSr12523</strain>
    </source>
</reference>
<dbReference type="InterPro" id="IPR008792">
    <property type="entry name" value="PQQD"/>
</dbReference>
<organism evidence="1 2">
    <name type="scientific">Pendulispora brunnea</name>
    <dbReference type="NCBI Taxonomy" id="2905690"/>
    <lineage>
        <taxon>Bacteria</taxon>
        <taxon>Pseudomonadati</taxon>
        <taxon>Myxococcota</taxon>
        <taxon>Myxococcia</taxon>
        <taxon>Myxococcales</taxon>
        <taxon>Sorangiineae</taxon>
        <taxon>Pendulisporaceae</taxon>
        <taxon>Pendulispora</taxon>
    </lineage>
</organism>
<protein>
    <submittedName>
        <fullName evidence="1">PqqD family protein</fullName>
    </submittedName>
</protein>
<dbReference type="RefSeq" id="WP_394848338.1">
    <property type="nucleotide sequence ID" value="NZ_CP089982.1"/>
</dbReference>
<evidence type="ECO:0000313" key="2">
    <source>
        <dbReference type="Proteomes" id="UP001379533"/>
    </source>
</evidence>
<gene>
    <name evidence="1" type="ORF">LZC95_12855</name>
</gene>
<name>A0ABZ2KJH2_9BACT</name>
<sequence length="93" mass="9994">MSIGADGRVHVGADVHVREFDGELVILDLAKGDYFGINEIGAHLWRGLASGQSCAEIAKELAPRYEAAPERLLADLVALTDELIAKGLVEPRI</sequence>
<dbReference type="Proteomes" id="UP001379533">
    <property type="component" value="Chromosome"/>
</dbReference>
<dbReference type="InterPro" id="IPR041881">
    <property type="entry name" value="PqqD_sf"/>
</dbReference>
<dbReference type="EMBL" id="CP089982">
    <property type="protein sequence ID" value="WXA97720.1"/>
    <property type="molecule type" value="Genomic_DNA"/>
</dbReference>